<organism evidence="7 8">
    <name type="scientific">Maudiozyma barnettii</name>
    <dbReference type="NCBI Taxonomy" id="61262"/>
    <lineage>
        <taxon>Eukaryota</taxon>
        <taxon>Fungi</taxon>
        <taxon>Dikarya</taxon>
        <taxon>Ascomycota</taxon>
        <taxon>Saccharomycotina</taxon>
        <taxon>Saccharomycetes</taxon>
        <taxon>Saccharomycetales</taxon>
        <taxon>Saccharomycetaceae</taxon>
        <taxon>Maudiozyma</taxon>
    </lineage>
</organism>
<evidence type="ECO:0000256" key="3">
    <source>
        <dbReference type="ARBA" id="ARBA00022490"/>
    </source>
</evidence>
<keyword evidence="8" id="KW-1185">Reference proteome</keyword>
<dbReference type="GO" id="GO:0007052">
    <property type="term" value="P:mitotic spindle organization"/>
    <property type="evidence" value="ECO:0007669"/>
    <property type="project" value="TreeGrafter"/>
</dbReference>
<keyword evidence="5 6" id="KW-0413">Isomerase</keyword>
<comment type="catalytic activity">
    <reaction evidence="1 6">
        <text>[protein]-peptidylproline (omega=180) = [protein]-peptidylproline (omega=0)</text>
        <dbReference type="Rhea" id="RHEA:16237"/>
        <dbReference type="Rhea" id="RHEA-COMP:10747"/>
        <dbReference type="Rhea" id="RHEA-COMP:10748"/>
        <dbReference type="ChEBI" id="CHEBI:83833"/>
        <dbReference type="ChEBI" id="CHEBI:83834"/>
        <dbReference type="EC" id="5.2.1.8"/>
    </reaction>
</comment>
<evidence type="ECO:0000256" key="2">
    <source>
        <dbReference type="ARBA" id="ARBA00004496"/>
    </source>
</evidence>
<dbReference type="Pfam" id="PF03095">
    <property type="entry name" value="PTPA"/>
    <property type="match status" value="1"/>
</dbReference>
<dbReference type="EMBL" id="CAEFZW010000002">
    <property type="protein sequence ID" value="CAB4252718.1"/>
    <property type="molecule type" value="Genomic_DNA"/>
</dbReference>
<evidence type="ECO:0000313" key="7">
    <source>
        <dbReference type="EMBL" id="CAB4252718.1"/>
    </source>
</evidence>
<dbReference type="PIRSF" id="PIRSF016325">
    <property type="entry name" value="Phstyr_phstse_ac"/>
    <property type="match status" value="1"/>
</dbReference>
<proteinExistence type="inferred from homology"/>
<dbReference type="CDD" id="cd04087">
    <property type="entry name" value="PTPA"/>
    <property type="match status" value="1"/>
</dbReference>
<keyword evidence="4 6" id="KW-0697">Rotamase</keyword>
<keyword evidence="3 6" id="KW-0963">Cytoplasm</keyword>
<gene>
    <name evidence="7" type="ORF">KABA2_02S02772</name>
</gene>
<protein>
    <recommendedName>
        <fullName evidence="6">Serine/threonine-protein phosphatase 2A activator</fullName>
        <ecNumber evidence="6">5.2.1.8</ecNumber>
    </recommendedName>
    <alternativeName>
        <fullName evidence="6">Phosphotyrosyl phosphatase activator</fullName>
    </alternativeName>
</protein>
<dbReference type="InterPro" id="IPR037218">
    <property type="entry name" value="PTPA_sf"/>
</dbReference>
<evidence type="ECO:0000256" key="4">
    <source>
        <dbReference type="ARBA" id="ARBA00023110"/>
    </source>
</evidence>
<evidence type="ECO:0000256" key="5">
    <source>
        <dbReference type="ARBA" id="ARBA00023235"/>
    </source>
</evidence>
<comment type="function">
    <text evidence="6">PPIases accelerate the folding of proteins. It catalyzes the cis-trans isomerization of proline imidic peptide bonds in oligopeptides.</text>
</comment>
<dbReference type="SUPFAM" id="SSF140984">
    <property type="entry name" value="PTPA-like"/>
    <property type="match status" value="1"/>
</dbReference>
<evidence type="ECO:0000313" key="8">
    <source>
        <dbReference type="Proteomes" id="UP000644660"/>
    </source>
</evidence>
<comment type="caution">
    <text evidence="7">The sequence shown here is derived from an EMBL/GenBank/DDBJ whole genome shotgun (WGS) entry which is preliminary data.</text>
</comment>
<dbReference type="AlphaFoldDB" id="A0A8H2VCF0"/>
<comment type="subcellular location">
    <subcellularLocation>
        <location evidence="2 6">Cytoplasm</location>
    </subcellularLocation>
</comment>
<dbReference type="GO" id="GO:0005737">
    <property type="term" value="C:cytoplasm"/>
    <property type="evidence" value="ECO:0007669"/>
    <property type="project" value="UniProtKB-SubCell"/>
</dbReference>
<dbReference type="GO" id="GO:0008160">
    <property type="term" value="F:protein tyrosine phosphatase activator activity"/>
    <property type="evidence" value="ECO:0007669"/>
    <property type="project" value="TreeGrafter"/>
</dbReference>
<dbReference type="InterPro" id="IPR043170">
    <property type="entry name" value="PTPA_C_lid"/>
</dbReference>
<dbReference type="GO" id="GO:0003755">
    <property type="term" value="F:peptidyl-prolyl cis-trans isomerase activity"/>
    <property type="evidence" value="ECO:0007669"/>
    <property type="project" value="UniProtKB-KW"/>
</dbReference>
<comment type="similarity">
    <text evidence="6">Belongs to the PTPA-type PPIase family.</text>
</comment>
<dbReference type="Gene3D" id="1.20.120.1150">
    <property type="match status" value="1"/>
</dbReference>
<name>A0A8H2VCF0_9SACH</name>
<evidence type="ECO:0000256" key="1">
    <source>
        <dbReference type="ARBA" id="ARBA00000971"/>
    </source>
</evidence>
<dbReference type="RefSeq" id="XP_041404756.1">
    <property type="nucleotide sequence ID" value="XM_041548822.1"/>
</dbReference>
<evidence type="ECO:0000256" key="6">
    <source>
        <dbReference type="RuleBase" id="RU361210"/>
    </source>
</evidence>
<dbReference type="Proteomes" id="UP000644660">
    <property type="component" value="Unassembled WGS sequence"/>
</dbReference>
<reference evidence="7 8" key="1">
    <citation type="submission" date="2020-05" db="EMBL/GenBank/DDBJ databases">
        <authorList>
            <person name="Casaregola S."/>
            <person name="Devillers H."/>
            <person name="Grondin C."/>
        </authorList>
    </citation>
    <scope>NUCLEOTIDE SEQUENCE [LARGE SCALE GENOMIC DNA]</scope>
    <source>
        <strain evidence="7 8">CLIB 1767</strain>
    </source>
</reference>
<dbReference type="InterPro" id="IPR004327">
    <property type="entry name" value="Phstyr_phstse_ac"/>
</dbReference>
<dbReference type="EC" id="5.2.1.8" evidence="6"/>
<dbReference type="GO" id="GO:0005634">
    <property type="term" value="C:nucleus"/>
    <property type="evidence" value="ECO:0007669"/>
    <property type="project" value="TreeGrafter"/>
</dbReference>
<dbReference type="GeneID" id="64855852"/>
<dbReference type="PANTHER" id="PTHR10012:SF5">
    <property type="entry name" value="SERINE_THREONINE-PROTEIN PHOSPHATASE 2A ACTIVATOR 2"/>
    <property type="match status" value="1"/>
</dbReference>
<sequence length="372" mass="42825">MSDAQQYKEEVPEKRLLTENDMKLWENSTTREELMKFIVTLAEAVEGHENSQIEEPVSQPIQNTQTILLHSIEKFIEKHPVADSDNTKSRFGKIEFRDFYDDLQKNAVDLIRQTYPDLSTDQINQLSTYLIESWGNKSRIDYGSGHELNFLCFLFGLTKYKIFSLEKDSVNIVLIVFIKYLTIMRTLESQYWLEPAGSHGVWGLDDYHFLPFLFGAFQLAKHKHLRPLSIHNEEVVEMFKDKYLYFGCISFINSIKTSASLRWHSPMLDDISGVKKWSKVAEGMVKMYEAEVLNKLPIMQHFYFSNFLQCPDGISPPHDASSGNIHDEEMEEELSHAHSTYGDCCGIKVPSAFAAAAAAEGNKKSHRRIPFD</sequence>
<dbReference type="PANTHER" id="PTHR10012">
    <property type="entry name" value="SERINE/THREONINE-PROTEIN PHOSPHATASE 2A REGULATORY SUBUNIT B"/>
    <property type="match status" value="1"/>
</dbReference>
<dbReference type="FunFam" id="1.20.120.1150:FF:000002">
    <property type="entry name" value="Serine/threonine-protein phosphatase 2A activator"/>
    <property type="match status" value="1"/>
</dbReference>
<dbReference type="GO" id="GO:0000159">
    <property type="term" value="C:protein phosphatase type 2A complex"/>
    <property type="evidence" value="ECO:0007669"/>
    <property type="project" value="TreeGrafter"/>
</dbReference>
<accession>A0A8H2VCF0</accession>